<dbReference type="InterPro" id="IPR051011">
    <property type="entry name" value="Metal_resp_trans_reg"/>
</dbReference>
<keyword evidence="2" id="KW-0238">DNA-binding</keyword>
<dbReference type="Pfam" id="PF01022">
    <property type="entry name" value="HTH_5"/>
    <property type="match status" value="1"/>
</dbReference>
<organism evidence="5 6">
    <name type="scientific">Streptomyces violaceusniger</name>
    <dbReference type="NCBI Taxonomy" id="68280"/>
    <lineage>
        <taxon>Bacteria</taxon>
        <taxon>Bacillati</taxon>
        <taxon>Actinomycetota</taxon>
        <taxon>Actinomycetes</taxon>
        <taxon>Kitasatosporales</taxon>
        <taxon>Streptomycetaceae</taxon>
        <taxon>Streptomyces</taxon>
        <taxon>Streptomyces violaceusniger group</taxon>
    </lineage>
</organism>
<dbReference type="Gene3D" id="1.10.10.10">
    <property type="entry name" value="Winged helix-like DNA-binding domain superfamily/Winged helix DNA-binding domain"/>
    <property type="match status" value="1"/>
</dbReference>
<evidence type="ECO:0000256" key="3">
    <source>
        <dbReference type="ARBA" id="ARBA00023163"/>
    </source>
</evidence>
<protein>
    <recommendedName>
        <fullName evidence="4">HTH arsR-type domain-containing protein</fullName>
    </recommendedName>
</protein>
<keyword evidence="3" id="KW-0804">Transcription</keyword>
<evidence type="ECO:0000313" key="6">
    <source>
        <dbReference type="Proteomes" id="UP000301309"/>
    </source>
</evidence>
<name>A0A4D4LH37_STRVO</name>
<dbReference type="GO" id="GO:0003677">
    <property type="term" value="F:DNA binding"/>
    <property type="evidence" value="ECO:0007669"/>
    <property type="project" value="UniProtKB-KW"/>
</dbReference>
<evidence type="ECO:0000313" key="5">
    <source>
        <dbReference type="EMBL" id="GDY59724.1"/>
    </source>
</evidence>
<dbReference type="InterPro" id="IPR011991">
    <property type="entry name" value="ArsR-like_HTH"/>
</dbReference>
<proteinExistence type="predicted"/>
<keyword evidence="1" id="KW-0805">Transcription regulation</keyword>
<dbReference type="InterPro" id="IPR036390">
    <property type="entry name" value="WH_DNA-bd_sf"/>
</dbReference>
<accession>A0A4D4LH37</accession>
<dbReference type="PANTHER" id="PTHR43132:SF8">
    <property type="entry name" value="HTH-TYPE TRANSCRIPTIONAL REGULATOR KMTR"/>
    <property type="match status" value="1"/>
</dbReference>
<dbReference type="GO" id="GO:0003700">
    <property type="term" value="F:DNA-binding transcription factor activity"/>
    <property type="evidence" value="ECO:0007669"/>
    <property type="project" value="InterPro"/>
</dbReference>
<gene>
    <name evidence="5" type="ORF">SVIO_103470</name>
</gene>
<evidence type="ECO:0000256" key="1">
    <source>
        <dbReference type="ARBA" id="ARBA00023015"/>
    </source>
</evidence>
<sequence length="164" mass="18091">MTRQADTVVRHGWAAVFLDMHPSLSWSEGGLTIDTPCDGRIFWSRSLILLPSVHAHRPGLFTDVHKQRDTALAYPAGRVESAPATADRPLGQVLGRTRLALLKSLGLARTTAELAEIHELTAGSISYHLTRLHTAGLVHRQRRGRSVYYRRSSQADLLIHGVGD</sequence>
<dbReference type="PRINTS" id="PR00778">
    <property type="entry name" value="HTHARSR"/>
</dbReference>
<dbReference type="InterPro" id="IPR001845">
    <property type="entry name" value="HTH_ArsR_DNA-bd_dom"/>
</dbReference>
<evidence type="ECO:0000259" key="4">
    <source>
        <dbReference type="SMART" id="SM00418"/>
    </source>
</evidence>
<comment type="caution">
    <text evidence="5">The sequence shown here is derived from an EMBL/GenBank/DDBJ whole genome shotgun (WGS) entry which is preliminary data.</text>
</comment>
<dbReference type="EMBL" id="BJHW01000002">
    <property type="protein sequence ID" value="GDY59724.1"/>
    <property type="molecule type" value="Genomic_DNA"/>
</dbReference>
<evidence type="ECO:0000256" key="2">
    <source>
        <dbReference type="ARBA" id="ARBA00023125"/>
    </source>
</evidence>
<dbReference type="PANTHER" id="PTHR43132">
    <property type="entry name" value="ARSENICAL RESISTANCE OPERON REPRESSOR ARSR-RELATED"/>
    <property type="match status" value="1"/>
</dbReference>
<dbReference type="SUPFAM" id="SSF46785">
    <property type="entry name" value="Winged helix' DNA-binding domain"/>
    <property type="match status" value="1"/>
</dbReference>
<dbReference type="CDD" id="cd00090">
    <property type="entry name" value="HTH_ARSR"/>
    <property type="match status" value="1"/>
</dbReference>
<feature type="domain" description="HTH arsR-type" evidence="4">
    <location>
        <begin position="89"/>
        <end position="164"/>
    </location>
</feature>
<dbReference type="InterPro" id="IPR036388">
    <property type="entry name" value="WH-like_DNA-bd_sf"/>
</dbReference>
<keyword evidence="6" id="KW-1185">Reference proteome</keyword>
<dbReference type="SMART" id="SM00418">
    <property type="entry name" value="HTH_ARSR"/>
    <property type="match status" value="1"/>
</dbReference>
<reference evidence="5 6" key="1">
    <citation type="journal article" date="2020" name="Int. J. Syst. Evol. Microbiol.">
        <title>Reclassification of Streptomyces castelarensis and Streptomyces sporoclivatus as later heterotypic synonyms of Streptomyces antimycoticus.</title>
        <authorList>
            <person name="Komaki H."/>
            <person name="Tamura T."/>
        </authorList>
    </citation>
    <scope>NUCLEOTIDE SEQUENCE [LARGE SCALE GENOMIC DNA]</scope>
    <source>
        <strain evidence="5 6">NBRC 13459</strain>
    </source>
</reference>
<dbReference type="AlphaFoldDB" id="A0A4D4LH37"/>
<dbReference type="Proteomes" id="UP000301309">
    <property type="component" value="Unassembled WGS sequence"/>
</dbReference>